<dbReference type="EMBL" id="VZRA01000001">
    <property type="protein sequence ID" value="KAB0672119.1"/>
    <property type="molecule type" value="Genomic_DNA"/>
</dbReference>
<evidence type="ECO:0000256" key="6">
    <source>
        <dbReference type="ARBA" id="ARBA00023211"/>
    </source>
</evidence>
<comment type="caution">
    <text evidence="8">The sequence shown here is derived from an EMBL/GenBank/DDBJ whole genome shotgun (WGS) entry which is preliminary data.</text>
</comment>
<keyword evidence="5" id="KW-0460">Magnesium</keyword>
<dbReference type="PANTHER" id="PTHR12992">
    <property type="entry name" value="NUDIX HYDROLASE"/>
    <property type="match status" value="1"/>
</dbReference>
<proteinExistence type="predicted"/>
<evidence type="ECO:0000256" key="1">
    <source>
        <dbReference type="ARBA" id="ARBA00001936"/>
    </source>
</evidence>
<organism evidence="8 9">
    <name type="scientific">Oryzomonas sagensis</name>
    <dbReference type="NCBI Taxonomy" id="2603857"/>
    <lineage>
        <taxon>Bacteria</taxon>
        <taxon>Pseudomonadati</taxon>
        <taxon>Thermodesulfobacteriota</taxon>
        <taxon>Desulfuromonadia</taxon>
        <taxon>Geobacterales</taxon>
        <taxon>Geobacteraceae</taxon>
        <taxon>Oryzomonas</taxon>
    </lineage>
</organism>
<name>A0ABQ6TTL5_9BACT</name>
<dbReference type="PROSITE" id="PS51462">
    <property type="entry name" value="NUDIX"/>
    <property type="match status" value="1"/>
</dbReference>
<keyword evidence="3" id="KW-0479">Metal-binding</keyword>
<dbReference type="InterPro" id="IPR000086">
    <property type="entry name" value="NUDIX_hydrolase_dom"/>
</dbReference>
<keyword evidence="6" id="KW-0464">Manganese</keyword>
<evidence type="ECO:0000256" key="3">
    <source>
        <dbReference type="ARBA" id="ARBA00022723"/>
    </source>
</evidence>
<dbReference type="RefSeq" id="WP_151155851.1">
    <property type="nucleotide sequence ID" value="NZ_VZRA01000001.1"/>
</dbReference>
<sequence length="192" mass="21253">MTLTFDTICATISRLQHDEAPDDGRSPAAVAMVLVERSAGLHLLFLERATDERDPWSGNLAFPGGRVEPGETLRQAAERETREEAAIDLAAARHLGRLGDIAGAHLPVRIACFAYGFSGALPAVTINHESRDAFWVNLADLADQRRHITAQVHFRGRPVETPAIRLPQPDKPVLWGITYRLVMQFLKMHGLF</sequence>
<comment type="cofactor">
    <cofactor evidence="1">
        <name>Mn(2+)</name>
        <dbReference type="ChEBI" id="CHEBI:29035"/>
    </cofactor>
</comment>
<comment type="cofactor">
    <cofactor evidence="2">
        <name>Mg(2+)</name>
        <dbReference type="ChEBI" id="CHEBI:18420"/>
    </cofactor>
</comment>
<dbReference type="InterPro" id="IPR045121">
    <property type="entry name" value="CoAse"/>
</dbReference>
<protein>
    <submittedName>
        <fullName evidence="8">CoA pyrophosphatase</fullName>
    </submittedName>
</protein>
<evidence type="ECO:0000256" key="5">
    <source>
        <dbReference type="ARBA" id="ARBA00022842"/>
    </source>
</evidence>
<keyword evidence="9" id="KW-1185">Reference proteome</keyword>
<evidence type="ECO:0000313" key="8">
    <source>
        <dbReference type="EMBL" id="KAB0672119.1"/>
    </source>
</evidence>
<evidence type="ECO:0000256" key="4">
    <source>
        <dbReference type="ARBA" id="ARBA00022801"/>
    </source>
</evidence>
<dbReference type="PANTHER" id="PTHR12992:SF11">
    <property type="entry name" value="MITOCHONDRIAL COENZYME A DIPHOSPHATASE NUDT8"/>
    <property type="match status" value="1"/>
</dbReference>
<accession>A0ABQ6TTL5</accession>
<dbReference type="Proteomes" id="UP000798046">
    <property type="component" value="Unassembled WGS sequence"/>
</dbReference>
<evidence type="ECO:0000256" key="2">
    <source>
        <dbReference type="ARBA" id="ARBA00001946"/>
    </source>
</evidence>
<dbReference type="CDD" id="cd03426">
    <property type="entry name" value="NUDIX_CoAse_Nudt7"/>
    <property type="match status" value="1"/>
</dbReference>
<reference evidence="8 9" key="1">
    <citation type="journal article" date="2020" name="Microorganisms">
        <title>Description of Three Novel Members in the Family Geobacteraceae, Oryzomonas japonicum gen. nov., sp. nov., Oryzomonas sagensis sp. nov., and Oryzomonas ruber sp. nov.</title>
        <authorList>
            <person name="Xu Z."/>
            <person name="Masuda Y."/>
            <person name="Hayakawa C."/>
            <person name="Ushijima N."/>
            <person name="Kawano K."/>
            <person name="Shiratori Y."/>
            <person name="Senoo K."/>
            <person name="Itoh H."/>
        </authorList>
    </citation>
    <scope>NUCLEOTIDE SEQUENCE [LARGE SCALE GENOMIC DNA]</scope>
    <source>
        <strain evidence="8 9">Red100</strain>
    </source>
</reference>
<dbReference type="Gene3D" id="3.90.79.10">
    <property type="entry name" value="Nucleoside Triphosphate Pyrophosphohydrolase"/>
    <property type="match status" value="1"/>
</dbReference>
<dbReference type="Pfam" id="PF00293">
    <property type="entry name" value="NUDIX"/>
    <property type="match status" value="1"/>
</dbReference>
<keyword evidence="4" id="KW-0378">Hydrolase</keyword>
<evidence type="ECO:0000259" key="7">
    <source>
        <dbReference type="PROSITE" id="PS51462"/>
    </source>
</evidence>
<gene>
    <name evidence="8" type="ORF">F6V30_06005</name>
</gene>
<feature type="domain" description="Nudix hydrolase" evidence="7">
    <location>
        <begin position="24"/>
        <end position="158"/>
    </location>
</feature>
<dbReference type="SUPFAM" id="SSF55811">
    <property type="entry name" value="Nudix"/>
    <property type="match status" value="1"/>
</dbReference>
<dbReference type="InterPro" id="IPR015797">
    <property type="entry name" value="NUDIX_hydrolase-like_dom_sf"/>
</dbReference>
<evidence type="ECO:0000313" key="9">
    <source>
        <dbReference type="Proteomes" id="UP000798046"/>
    </source>
</evidence>